<dbReference type="GO" id="GO:0003824">
    <property type="term" value="F:catalytic activity"/>
    <property type="evidence" value="ECO:0007669"/>
    <property type="project" value="InterPro"/>
</dbReference>
<dbReference type="Proteomes" id="UP000027186">
    <property type="component" value="Plasmid AbAZ39_p2"/>
</dbReference>
<protein>
    <recommendedName>
        <fullName evidence="2">Amidase domain-containing protein</fullName>
    </recommendedName>
</protein>
<dbReference type="InterPro" id="IPR023631">
    <property type="entry name" value="Amidase_dom"/>
</dbReference>
<dbReference type="PANTHER" id="PTHR11895">
    <property type="entry name" value="TRANSAMIDASE"/>
    <property type="match status" value="1"/>
</dbReference>
<dbReference type="Pfam" id="PF01425">
    <property type="entry name" value="Amidase"/>
    <property type="match status" value="1"/>
</dbReference>
<dbReference type="InterPro" id="IPR036928">
    <property type="entry name" value="AS_sf"/>
</dbReference>
<sequence length="466" mass="49275">MSDLSTTHPARSGGGSPSMPGASEAETRARLARIESLNPIVNALLAVDADGAIRRARAQDEARAAGDWPGLLDGVTVTVKDCFELAGETTSYGSSDRFARMGHRDAPLIRRLRDAGAILVGRNNLSEFCLGSTNQNEHHGPCRNPWDTGRVPGGSSGGSAASVAAGLCRVSIGTDTGGSIRIPAALCGVVGLRPSVGRVSNTGVIPCSVDFDTVGPLAYSVADVARAFAAIAGYDPEDPNSVDAPLGNFLPDLKAGIAGTRIGLPRNFYFDNLQPAVAERVRAAAAVLEKAGAVLVDITIEDAEVAQARTAFSLLVADMAQYHLDKMETAPESIGPEVLRRLQLGLPVSGVQYAESRRWLASWKLRFRSLFERVDLILSPTTPIVAPRIYDSADMIEATRAVSRFTYGFGALGLPAMSVPCGFDGDGMPVGMQIVGRWFDEPLVFRAGAAFQAATDHHRQRPALPL</sequence>
<name>A0A060DXB1_9PROT</name>
<dbReference type="SUPFAM" id="SSF75304">
    <property type="entry name" value="Amidase signature (AS) enzymes"/>
    <property type="match status" value="1"/>
</dbReference>
<feature type="region of interest" description="Disordered" evidence="1">
    <location>
        <begin position="1"/>
        <end position="27"/>
    </location>
</feature>
<keyword evidence="3" id="KW-0614">Plasmid</keyword>
<evidence type="ECO:0000313" key="4">
    <source>
        <dbReference type="Proteomes" id="UP000027186"/>
    </source>
</evidence>
<dbReference type="PANTHER" id="PTHR11895:SF176">
    <property type="entry name" value="AMIDASE AMID-RELATED"/>
    <property type="match status" value="1"/>
</dbReference>
<dbReference type="Gene3D" id="3.90.1300.10">
    <property type="entry name" value="Amidase signature (AS) domain"/>
    <property type="match status" value="1"/>
</dbReference>
<reference evidence="3 4" key="1">
    <citation type="journal article" date="2014" name="Genome Announc.">
        <title>Complete Genome Sequence of the Model Rhizosphere Strain Azospirillum brasilense Az39, Successfully Applied in Agriculture.</title>
        <authorList>
            <person name="Rivera D."/>
            <person name="Revale S."/>
            <person name="Molina R."/>
            <person name="Gualpa J."/>
            <person name="Puente M."/>
            <person name="Maroniche G."/>
            <person name="Paris G."/>
            <person name="Baker D."/>
            <person name="Clavijo B."/>
            <person name="McLay K."/>
            <person name="Spaepen S."/>
            <person name="Perticari A."/>
            <person name="Vazquez M."/>
            <person name="Wisniewski-Dye F."/>
            <person name="Watkins C."/>
            <person name="Martinez-Abarca F."/>
            <person name="Vanderleyden J."/>
            <person name="Cassan F."/>
        </authorList>
    </citation>
    <scope>NUCLEOTIDE SEQUENCE [LARGE SCALE GENOMIC DNA]</scope>
    <source>
        <strain evidence="3 4">Az39</strain>
        <plasmid evidence="3">AbAZ39_p2</plasmid>
    </source>
</reference>
<dbReference type="InterPro" id="IPR000120">
    <property type="entry name" value="Amidase"/>
</dbReference>
<geneLocation type="plasmid" evidence="3 4">
    <name>AbAZ39_p2</name>
</geneLocation>
<evidence type="ECO:0000256" key="1">
    <source>
        <dbReference type="SAM" id="MobiDB-lite"/>
    </source>
</evidence>
<dbReference type="KEGG" id="abq:ABAZ39_26775"/>
<organism evidence="3 4">
    <name type="scientific">Azospirillum argentinense</name>
    <dbReference type="NCBI Taxonomy" id="2970906"/>
    <lineage>
        <taxon>Bacteria</taxon>
        <taxon>Pseudomonadati</taxon>
        <taxon>Pseudomonadota</taxon>
        <taxon>Alphaproteobacteria</taxon>
        <taxon>Rhodospirillales</taxon>
        <taxon>Azospirillaceae</taxon>
        <taxon>Azospirillum</taxon>
    </lineage>
</organism>
<gene>
    <name evidence="3" type="ORF">ABAZ39_26775</name>
</gene>
<evidence type="ECO:0000259" key="2">
    <source>
        <dbReference type="Pfam" id="PF01425"/>
    </source>
</evidence>
<dbReference type="EMBL" id="CP007795">
    <property type="protein sequence ID" value="AIB15479.1"/>
    <property type="molecule type" value="Genomic_DNA"/>
</dbReference>
<dbReference type="RefSeq" id="WP_040137013.1">
    <property type="nucleotide sequence ID" value="NZ_CP007795.1"/>
</dbReference>
<feature type="domain" description="Amidase" evidence="2">
    <location>
        <begin position="27"/>
        <end position="444"/>
    </location>
</feature>
<accession>A0A060DXB1</accession>
<proteinExistence type="predicted"/>
<dbReference type="InterPro" id="IPR020556">
    <property type="entry name" value="Amidase_CS"/>
</dbReference>
<dbReference type="PROSITE" id="PS00571">
    <property type="entry name" value="AMIDASES"/>
    <property type="match status" value="1"/>
</dbReference>
<evidence type="ECO:0000313" key="3">
    <source>
        <dbReference type="EMBL" id="AIB15479.1"/>
    </source>
</evidence>
<dbReference type="AlphaFoldDB" id="A0A060DXB1"/>